<name>A0ACB6YY07_THEGA</name>
<keyword evidence="2" id="KW-1185">Reference proteome</keyword>
<gene>
    <name evidence="1" type="ORF">BDM02DRAFT_3193419</name>
</gene>
<proteinExistence type="predicted"/>
<organism evidence="1 2">
    <name type="scientific">Thelephora ganbajun</name>
    <name type="common">Ganba fungus</name>
    <dbReference type="NCBI Taxonomy" id="370292"/>
    <lineage>
        <taxon>Eukaryota</taxon>
        <taxon>Fungi</taxon>
        <taxon>Dikarya</taxon>
        <taxon>Basidiomycota</taxon>
        <taxon>Agaricomycotina</taxon>
        <taxon>Agaricomycetes</taxon>
        <taxon>Thelephorales</taxon>
        <taxon>Thelephoraceae</taxon>
        <taxon>Thelephora</taxon>
    </lineage>
</organism>
<sequence length="79" mass="8638">MLKKATNSPFFLTSSFFFSAANLSLEAGFLATSSSTTPGPSSQIHQFKDGQGQMFRVFQHCFSALLIVFIFTLSAIFST</sequence>
<comment type="caution">
    <text evidence="1">The sequence shown here is derived from an EMBL/GenBank/DDBJ whole genome shotgun (WGS) entry which is preliminary data.</text>
</comment>
<dbReference type="EMBL" id="MU118518">
    <property type="protein sequence ID" value="KAF9642350.1"/>
    <property type="molecule type" value="Genomic_DNA"/>
</dbReference>
<evidence type="ECO:0000313" key="1">
    <source>
        <dbReference type="EMBL" id="KAF9642350.1"/>
    </source>
</evidence>
<reference evidence="1" key="1">
    <citation type="submission" date="2019-10" db="EMBL/GenBank/DDBJ databases">
        <authorList>
            <consortium name="DOE Joint Genome Institute"/>
            <person name="Kuo A."/>
            <person name="Miyauchi S."/>
            <person name="Kiss E."/>
            <person name="Drula E."/>
            <person name="Kohler A."/>
            <person name="Sanchez-Garcia M."/>
            <person name="Andreopoulos B."/>
            <person name="Barry K.W."/>
            <person name="Bonito G."/>
            <person name="Buee M."/>
            <person name="Carver A."/>
            <person name="Chen C."/>
            <person name="Cichocki N."/>
            <person name="Clum A."/>
            <person name="Culley D."/>
            <person name="Crous P.W."/>
            <person name="Fauchery L."/>
            <person name="Girlanda M."/>
            <person name="Hayes R."/>
            <person name="Keri Z."/>
            <person name="Labutti K."/>
            <person name="Lipzen A."/>
            <person name="Lombard V."/>
            <person name="Magnuson J."/>
            <person name="Maillard F."/>
            <person name="Morin E."/>
            <person name="Murat C."/>
            <person name="Nolan M."/>
            <person name="Ohm R."/>
            <person name="Pangilinan J."/>
            <person name="Pereira M."/>
            <person name="Perotto S."/>
            <person name="Peter M."/>
            <person name="Riley R."/>
            <person name="Sitrit Y."/>
            <person name="Stielow B."/>
            <person name="Szollosi G."/>
            <person name="Zifcakova L."/>
            <person name="Stursova M."/>
            <person name="Spatafora J.W."/>
            <person name="Tedersoo L."/>
            <person name="Vaario L.-M."/>
            <person name="Yamada A."/>
            <person name="Yan M."/>
            <person name="Wang P."/>
            <person name="Xu J."/>
            <person name="Bruns T."/>
            <person name="Baldrian P."/>
            <person name="Vilgalys R."/>
            <person name="Henrissat B."/>
            <person name="Grigoriev I.V."/>
            <person name="Hibbett D."/>
            <person name="Nagy L.G."/>
            <person name="Martin F.M."/>
        </authorList>
    </citation>
    <scope>NUCLEOTIDE SEQUENCE</scope>
    <source>
        <strain evidence="1">P2</strain>
    </source>
</reference>
<protein>
    <submittedName>
        <fullName evidence="1">Uncharacterized protein</fullName>
    </submittedName>
</protein>
<dbReference type="Proteomes" id="UP000886501">
    <property type="component" value="Unassembled WGS sequence"/>
</dbReference>
<accession>A0ACB6YY07</accession>
<reference evidence="1" key="2">
    <citation type="journal article" date="2020" name="Nat. Commun.">
        <title>Large-scale genome sequencing of mycorrhizal fungi provides insights into the early evolution of symbiotic traits.</title>
        <authorList>
            <person name="Miyauchi S."/>
            <person name="Kiss E."/>
            <person name="Kuo A."/>
            <person name="Drula E."/>
            <person name="Kohler A."/>
            <person name="Sanchez-Garcia M."/>
            <person name="Morin E."/>
            <person name="Andreopoulos B."/>
            <person name="Barry K.W."/>
            <person name="Bonito G."/>
            <person name="Buee M."/>
            <person name="Carver A."/>
            <person name="Chen C."/>
            <person name="Cichocki N."/>
            <person name="Clum A."/>
            <person name="Culley D."/>
            <person name="Crous P.W."/>
            <person name="Fauchery L."/>
            <person name="Girlanda M."/>
            <person name="Hayes R.D."/>
            <person name="Keri Z."/>
            <person name="LaButti K."/>
            <person name="Lipzen A."/>
            <person name="Lombard V."/>
            <person name="Magnuson J."/>
            <person name="Maillard F."/>
            <person name="Murat C."/>
            <person name="Nolan M."/>
            <person name="Ohm R.A."/>
            <person name="Pangilinan J."/>
            <person name="Pereira M.F."/>
            <person name="Perotto S."/>
            <person name="Peter M."/>
            <person name="Pfister S."/>
            <person name="Riley R."/>
            <person name="Sitrit Y."/>
            <person name="Stielow J.B."/>
            <person name="Szollosi G."/>
            <person name="Zifcakova L."/>
            <person name="Stursova M."/>
            <person name="Spatafora J.W."/>
            <person name="Tedersoo L."/>
            <person name="Vaario L.M."/>
            <person name="Yamada A."/>
            <person name="Yan M."/>
            <person name="Wang P."/>
            <person name="Xu J."/>
            <person name="Bruns T."/>
            <person name="Baldrian P."/>
            <person name="Vilgalys R."/>
            <person name="Dunand C."/>
            <person name="Henrissat B."/>
            <person name="Grigoriev I.V."/>
            <person name="Hibbett D."/>
            <person name="Nagy L.G."/>
            <person name="Martin F.M."/>
        </authorList>
    </citation>
    <scope>NUCLEOTIDE SEQUENCE</scope>
    <source>
        <strain evidence="1">P2</strain>
    </source>
</reference>
<evidence type="ECO:0000313" key="2">
    <source>
        <dbReference type="Proteomes" id="UP000886501"/>
    </source>
</evidence>